<evidence type="ECO:0000313" key="3">
    <source>
        <dbReference type="EMBL" id="KAJ6834806.1"/>
    </source>
</evidence>
<dbReference type="AlphaFoldDB" id="A0AAX6H1G0"/>
<comment type="caution">
    <text evidence="3">The sequence shown here is derived from an EMBL/GenBank/DDBJ whole genome shotgun (WGS) entry which is preliminary data.</text>
</comment>
<sequence length="58" mass="6644">MAAPPWSTIPPPLLPSTFPTPLRQHHHTAHTLSTSSFRSHRLDQHRHCRSWQPPLPPP</sequence>
<proteinExistence type="predicted"/>
<gene>
    <name evidence="2" type="ORF">M6B38_206475</name>
    <name evidence="3" type="ORF">M6B38_333040</name>
</gene>
<reference evidence="3" key="1">
    <citation type="journal article" date="2023" name="GigaByte">
        <title>Genome assembly of the bearded iris, Iris pallida Lam.</title>
        <authorList>
            <person name="Bruccoleri R.E."/>
            <person name="Oakeley E.J."/>
            <person name="Faust A.M.E."/>
            <person name="Altorfer M."/>
            <person name="Dessus-Babus S."/>
            <person name="Burckhardt D."/>
            <person name="Oertli M."/>
            <person name="Naumann U."/>
            <person name="Petersen F."/>
            <person name="Wong J."/>
        </authorList>
    </citation>
    <scope>NUCLEOTIDE SEQUENCE</scope>
    <source>
        <strain evidence="3">GSM-AAB239-AS_SAM_17_03QT</strain>
    </source>
</reference>
<reference evidence="3" key="2">
    <citation type="submission" date="2023-04" db="EMBL/GenBank/DDBJ databases">
        <authorList>
            <person name="Bruccoleri R.E."/>
            <person name="Oakeley E.J."/>
            <person name="Faust A.-M."/>
            <person name="Dessus-Babus S."/>
            <person name="Altorfer M."/>
            <person name="Burckhardt D."/>
            <person name="Oertli M."/>
            <person name="Naumann U."/>
            <person name="Petersen F."/>
            <person name="Wong J."/>
        </authorList>
    </citation>
    <scope>NUCLEOTIDE SEQUENCE</scope>
    <source>
        <strain evidence="3">GSM-AAB239-AS_SAM_17_03QT</strain>
        <tissue evidence="3">Leaf</tissue>
    </source>
</reference>
<dbReference type="EMBL" id="JANAVB010039620">
    <property type="protein sequence ID" value="KAJ6799603.1"/>
    <property type="molecule type" value="Genomic_DNA"/>
</dbReference>
<accession>A0AAX6H1G0</accession>
<keyword evidence="4" id="KW-1185">Reference proteome</keyword>
<organism evidence="3 4">
    <name type="scientific">Iris pallida</name>
    <name type="common">Sweet iris</name>
    <dbReference type="NCBI Taxonomy" id="29817"/>
    <lineage>
        <taxon>Eukaryota</taxon>
        <taxon>Viridiplantae</taxon>
        <taxon>Streptophyta</taxon>
        <taxon>Embryophyta</taxon>
        <taxon>Tracheophyta</taxon>
        <taxon>Spermatophyta</taxon>
        <taxon>Magnoliopsida</taxon>
        <taxon>Liliopsida</taxon>
        <taxon>Asparagales</taxon>
        <taxon>Iridaceae</taxon>
        <taxon>Iridoideae</taxon>
        <taxon>Irideae</taxon>
        <taxon>Iris</taxon>
    </lineage>
</organism>
<dbReference type="EMBL" id="JANAVB010013999">
    <property type="protein sequence ID" value="KAJ6834806.1"/>
    <property type="molecule type" value="Genomic_DNA"/>
</dbReference>
<evidence type="ECO:0000313" key="4">
    <source>
        <dbReference type="Proteomes" id="UP001140949"/>
    </source>
</evidence>
<name>A0AAX6H1G0_IRIPA</name>
<evidence type="ECO:0000256" key="1">
    <source>
        <dbReference type="SAM" id="MobiDB-lite"/>
    </source>
</evidence>
<feature type="region of interest" description="Disordered" evidence="1">
    <location>
        <begin position="1"/>
        <end position="58"/>
    </location>
</feature>
<evidence type="ECO:0000313" key="2">
    <source>
        <dbReference type="EMBL" id="KAJ6799603.1"/>
    </source>
</evidence>
<protein>
    <submittedName>
        <fullName evidence="3">Formin-like protein 3 isoform X1</fullName>
    </submittedName>
</protein>
<dbReference type="Proteomes" id="UP001140949">
    <property type="component" value="Unassembled WGS sequence"/>
</dbReference>